<dbReference type="AlphaFoldDB" id="A0AB39Y431"/>
<reference evidence="2" key="1">
    <citation type="submission" date="2024-08" db="EMBL/GenBank/DDBJ databases">
        <authorList>
            <person name="Yu S.T."/>
        </authorList>
    </citation>
    <scope>NUCLEOTIDE SEQUENCE</scope>
    <source>
        <strain evidence="2">R33</strain>
    </source>
</reference>
<proteinExistence type="predicted"/>
<evidence type="ECO:0000313" key="2">
    <source>
        <dbReference type="EMBL" id="XDV63247.1"/>
    </source>
</evidence>
<dbReference type="EMBL" id="CP165727">
    <property type="protein sequence ID" value="XDV63247.1"/>
    <property type="molecule type" value="Genomic_DNA"/>
</dbReference>
<name>A0AB39Y431_9ACTN</name>
<dbReference type="RefSeq" id="WP_369777475.1">
    <property type="nucleotide sequence ID" value="NZ_CP165727.1"/>
</dbReference>
<accession>A0AB39Y431</accession>
<feature type="region of interest" description="Disordered" evidence="1">
    <location>
        <begin position="221"/>
        <end position="241"/>
    </location>
</feature>
<evidence type="ECO:0000256" key="1">
    <source>
        <dbReference type="SAM" id="MobiDB-lite"/>
    </source>
</evidence>
<gene>
    <name evidence="2" type="ORF">AB5J51_10030</name>
</gene>
<organism evidence="2">
    <name type="scientific">Streptomyces sp. R33</name>
    <dbReference type="NCBI Taxonomy" id="3238629"/>
    <lineage>
        <taxon>Bacteria</taxon>
        <taxon>Bacillati</taxon>
        <taxon>Actinomycetota</taxon>
        <taxon>Actinomycetes</taxon>
        <taxon>Kitasatosporales</taxon>
        <taxon>Streptomycetaceae</taxon>
        <taxon>Streptomyces</taxon>
    </lineage>
</organism>
<sequence>MTPGTGGSGGPDRRITVEAGRVDVLHRLALAVRPLDARSRAAAGPGLRVGYEDHPAPGRRQRGEDLVRPLEGHGATGFVLRHATAGSLPAAVTVRVDDPARRWIPRRFAVPLWTRAELSGSDEQPPTAPHVRADARLLVPWLLPGPGYPVPEGTTGLRFRVTRPDPGGTPVRWPRVDAFGPGGVPLGWAHGDEHGQVLLLIDGVGVLTYPAPSRFAVALRTHAPDPPADPGTDPAAGPPADALAGLVAEPVVRSANPPRPQDLDNEVLRGTTRPAGYRTAAADTVRTLTVGRVVRAADLPHTPA</sequence>
<protein>
    <submittedName>
        <fullName evidence="2">Uncharacterized protein</fullName>
    </submittedName>
</protein>
<feature type="region of interest" description="Disordered" evidence="1">
    <location>
        <begin position="252"/>
        <end position="271"/>
    </location>
</feature>
<feature type="compositionally biased region" description="Low complexity" evidence="1">
    <location>
        <begin position="230"/>
        <end position="241"/>
    </location>
</feature>